<proteinExistence type="predicted"/>
<name>A0ABM6UJD2_9PSED</name>
<feature type="transmembrane region" description="Helical" evidence="1">
    <location>
        <begin position="37"/>
        <end position="58"/>
    </location>
</feature>
<keyword evidence="3" id="KW-1185">Reference proteome</keyword>
<dbReference type="EMBL" id="CP024081">
    <property type="protein sequence ID" value="AVU77596.1"/>
    <property type="molecule type" value="Genomic_DNA"/>
</dbReference>
<evidence type="ECO:0000313" key="2">
    <source>
        <dbReference type="EMBL" id="AVU77596.1"/>
    </source>
</evidence>
<gene>
    <name evidence="2" type="ORF">CRX69_21355</name>
</gene>
<organism evidence="2 3">
    <name type="scientific">Pseudomonas rhizophila</name>
    <dbReference type="NCBI Taxonomy" id="2045200"/>
    <lineage>
        <taxon>Bacteria</taxon>
        <taxon>Pseudomonadati</taxon>
        <taxon>Pseudomonadota</taxon>
        <taxon>Gammaproteobacteria</taxon>
        <taxon>Pseudomonadales</taxon>
        <taxon>Pseudomonadaceae</taxon>
        <taxon>Pseudomonas</taxon>
    </lineage>
</organism>
<keyword evidence="1" id="KW-0472">Membrane</keyword>
<keyword evidence="1" id="KW-1133">Transmembrane helix</keyword>
<keyword evidence="1" id="KW-0812">Transmembrane</keyword>
<dbReference type="Proteomes" id="UP000241936">
    <property type="component" value="Chromosome"/>
</dbReference>
<protein>
    <recommendedName>
        <fullName evidence="4">DUF2946 domain-containing protein</fullName>
    </recommendedName>
</protein>
<sequence>MTNNRPISGAQVVQDRSKSALPGFLHLRGTRSRKRQAAILLSILAVLTSGYFTVSYFATHAMQDLADTCTERYELELENADIGPLPEALPRSLCECLASSLLDKNGIMRLALVDRGLLEPLALEPVTQKDASACIDALWVPNVELATGLPHE</sequence>
<evidence type="ECO:0008006" key="4">
    <source>
        <dbReference type="Google" id="ProtNLM"/>
    </source>
</evidence>
<reference evidence="2 3" key="1">
    <citation type="journal article" date="2018" name="Front. Microbiol.">
        <title>Pseudomonas rhizophila S211, a New Plant Growth-Promoting Rhizobacterium with Potential in Pesticide-Bioremediation.</title>
        <authorList>
            <person name="Hassen W."/>
            <person name="Neifar M."/>
            <person name="Cherif H."/>
            <person name="Najjari A."/>
            <person name="Chouchane H."/>
            <person name="Driouich R.C."/>
            <person name="Salah A."/>
            <person name="Naili F."/>
            <person name="Mosbah A."/>
            <person name="Souissi Y."/>
            <person name="Raddadi N."/>
            <person name="Ouzari H.I."/>
            <person name="Fava F."/>
            <person name="Cherif A."/>
        </authorList>
    </citation>
    <scope>NUCLEOTIDE SEQUENCE [LARGE SCALE GENOMIC DNA]</scope>
    <source>
        <strain evidence="2 3">S211</strain>
    </source>
</reference>
<evidence type="ECO:0000256" key="1">
    <source>
        <dbReference type="SAM" id="Phobius"/>
    </source>
</evidence>
<accession>A0ABM6UJD2</accession>
<evidence type="ECO:0000313" key="3">
    <source>
        <dbReference type="Proteomes" id="UP000241936"/>
    </source>
</evidence>